<dbReference type="EMBL" id="NBAG03000544">
    <property type="protein sequence ID" value="PNI16185.1"/>
    <property type="molecule type" value="Genomic_DNA"/>
</dbReference>
<gene>
    <name evidence="1" type="ORF">CK820_G0051613</name>
</gene>
<evidence type="ECO:0000313" key="2">
    <source>
        <dbReference type="Proteomes" id="UP000236370"/>
    </source>
</evidence>
<evidence type="ECO:0000313" key="1">
    <source>
        <dbReference type="EMBL" id="PNI16185.1"/>
    </source>
</evidence>
<dbReference type="Proteomes" id="UP000236370">
    <property type="component" value="Unassembled WGS sequence"/>
</dbReference>
<reference evidence="1 2" key="1">
    <citation type="submission" date="2017-12" db="EMBL/GenBank/DDBJ databases">
        <title>High-resolution comparative analysis of great ape genomes.</title>
        <authorList>
            <person name="Pollen A."/>
            <person name="Hastie A."/>
            <person name="Hormozdiari F."/>
            <person name="Dougherty M."/>
            <person name="Liu R."/>
            <person name="Chaisson M."/>
            <person name="Hoppe E."/>
            <person name="Hill C."/>
            <person name="Pang A."/>
            <person name="Hillier L."/>
            <person name="Baker C."/>
            <person name="Armstrong J."/>
            <person name="Shendure J."/>
            <person name="Paten B."/>
            <person name="Wilson R."/>
            <person name="Chao H."/>
            <person name="Schneider V."/>
            <person name="Ventura M."/>
            <person name="Kronenberg Z."/>
            <person name="Murali S."/>
            <person name="Gordon D."/>
            <person name="Cantsilieris S."/>
            <person name="Munson K."/>
            <person name="Nelson B."/>
            <person name="Raja A."/>
            <person name="Underwood J."/>
            <person name="Diekhans M."/>
            <person name="Fiddes I."/>
            <person name="Haussler D."/>
            <person name="Eichler E."/>
        </authorList>
    </citation>
    <scope>NUCLEOTIDE SEQUENCE [LARGE SCALE GENOMIC DNA]</scope>
    <source>
        <strain evidence="1">Yerkes chimp pedigree #C0471</strain>
    </source>
</reference>
<organism evidence="1 2">
    <name type="scientific">Pan troglodytes</name>
    <name type="common">Chimpanzee</name>
    <dbReference type="NCBI Taxonomy" id="9598"/>
    <lineage>
        <taxon>Eukaryota</taxon>
        <taxon>Metazoa</taxon>
        <taxon>Chordata</taxon>
        <taxon>Craniata</taxon>
        <taxon>Vertebrata</taxon>
        <taxon>Euteleostomi</taxon>
        <taxon>Mammalia</taxon>
        <taxon>Eutheria</taxon>
        <taxon>Euarchontoglires</taxon>
        <taxon>Primates</taxon>
        <taxon>Haplorrhini</taxon>
        <taxon>Catarrhini</taxon>
        <taxon>Hominidae</taxon>
        <taxon>Pan</taxon>
    </lineage>
</organism>
<sequence length="56" mass="6189">MAEPDLECEQIRLKCIHRSWITTGATLSSSTRAAGAHRVESRVLESGVKYWDDAGV</sequence>
<dbReference type="AlphaFoldDB" id="A0A2J8J093"/>
<name>A0A2J8J093_PANTR</name>
<proteinExistence type="predicted"/>
<protein>
    <submittedName>
        <fullName evidence="1">CDK10 isoform 14</fullName>
    </submittedName>
</protein>
<comment type="caution">
    <text evidence="1">The sequence shown here is derived from an EMBL/GenBank/DDBJ whole genome shotgun (WGS) entry which is preliminary data.</text>
</comment>
<accession>A0A2J8J093</accession>